<organism evidence="10 11">
    <name type="scientific">Drosophila hydei</name>
    <name type="common">Fruit fly</name>
    <dbReference type="NCBI Taxonomy" id="7224"/>
    <lineage>
        <taxon>Eukaryota</taxon>
        <taxon>Metazoa</taxon>
        <taxon>Ecdysozoa</taxon>
        <taxon>Arthropoda</taxon>
        <taxon>Hexapoda</taxon>
        <taxon>Insecta</taxon>
        <taxon>Pterygota</taxon>
        <taxon>Neoptera</taxon>
        <taxon>Endopterygota</taxon>
        <taxon>Diptera</taxon>
        <taxon>Brachycera</taxon>
        <taxon>Muscomorpha</taxon>
        <taxon>Ephydroidea</taxon>
        <taxon>Drosophilidae</taxon>
        <taxon>Drosophila</taxon>
    </lineage>
</organism>
<feature type="compositionally biased region" description="Polar residues" evidence="7">
    <location>
        <begin position="172"/>
        <end position="188"/>
    </location>
</feature>
<dbReference type="SUPFAM" id="SSF53474">
    <property type="entry name" value="alpha/beta-Hydrolases"/>
    <property type="match status" value="1"/>
</dbReference>
<evidence type="ECO:0000256" key="5">
    <source>
        <dbReference type="ARBA" id="ARBA00023098"/>
    </source>
</evidence>
<accession>A0A6J1M3S2</accession>
<keyword evidence="2 8" id="KW-0732">Signal</keyword>
<evidence type="ECO:0000256" key="7">
    <source>
        <dbReference type="SAM" id="MobiDB-lite"/>
    </source>
</evidence>
<dbReference type="GeneID" id="111600828"/>
<evidence type="ECO:0000256" key="1">
    <source>
        <dbReference type="ARBA" id="ARBA00010701"/>
    </source>
</evidence>
<protein>
    <submittedName>
        <fullName evidence="11">Lipase 1-like isoform X1</fullName>
    </submittedName>
</protein>
<dbReference type="Gene3D" id="3.40.50.1820">
    <property type="entry name" value="alpha/beta hydrolase"/>
    <property type="match status" value="1"/>
</dbReference>
<keyword evidence="3" id="KW-0378">Hydrolase</keyword>
<evidence type="ECO:0000256" key="4">
    <source>
        <dbReference type="ARBA" id="ARBA00022963"/>
    </source>
</evidence>
<dbReference type="FunFam" id="3.40.50.1820:FF:000057">
    <property type="entry name" value="Lipase"/>
    <property type="match status" value="1"/>
</dbReference>
<name>A0A6J1M3S2_DROHY</name>
<dbReference type="KEGG" id="dhe:111600828"/>
<dbReference type="AlphaFoldDB" id="A0A6J1M3S2"/>
<evidence type="ECO:0000256" key="8">
    <source>
        <dbReference type="SAM" id="SignalP"/>
    </source>
</evidence>
<dbReference type="GO" id="GO:0016042">
    <property type="term" value="P:lipid catabolic process"/>
    <property type="evidence" value="ECO:0007669"/>
    <property type="project" value="UniProtKB-KW"/>
</dbReference>
<keyword evidence="4" id="KW-0442">Lipid degradation</keyword>
<evidence type="ECO:0000259" key="9">
    <source>
        <dbReference type="Pfam" id="PF04083"/>
    </source>
</evidence>
<sequence length="713" mass="81423">MMSLLLYSALLAHCSIGLLVHAQIECVANQKYLDTVQVELQKLEILFNYKVKWFKQFCNVDDETINRFILKNPPNYGQPPENVNRPRNISFVIQFPEGSLCNPERNDQQNEDALPTYPTWRPYPADVDPQTNAKLLLPLQNENSPTWRPYPTDYNPDKAYPTYNPGQIYDPQQNQNVNFPTYQTSNPYPSLPTYNPGQQYPPPQNEGYPPAQTHQTNYPYPSLPTYNPEQQYPPQQNQSYPPWQAYPTSYPYSTLPTYNSGDQKAKPSYVTQLTSEYPHLPVDGVITIFVECPFHKQYEQLQLTEHSESQAQTEVSIQFQDAPPPIANQKPPLDFTDSDINADSHLSTVQLIVRHNYPVETHYVTTEDGYVLSVHRIPRPGAKVVLLVHGLMSSSACWVQMGPTNGLGYILYDQGYDVWLLNTRGNIYSQNHVDPHLAPSEYWAFSFHEIGIFDLPATIDQIQLITAQPYIQYIGHSQGSTAFFVMASELPEYAKKVTFMQALSPTVYMQNTNSPVLRFLSLFKRNIRVLLNLVGGFSIANDNKLIKQFRDHICENDQMGSEICRIFDFVLCGFGWNEFNSTFAPVVAGHSSQGASAYQIYHYSQLLNNNEFSAFDNGEVLNLQEYDRPSPPPYNLTQISCKVAIHHSEDDWLATLPDVTQLKNQLSNVVDYAKISQDGFSHYDYLLSQNVQGLVYDRLVSNCAKYGQYVTYQ</sequence>
<feature type="chain" id="PRO_5026921091" evidence="8">
    <location>
        <begin position="18"/>
        <end position="713"/>
    </location>
</feature>
<dbReference type="InterPro" id="IPR006693">
    <property type="entry name" value="AB_hydrolase_lipase"/>
</dbReference>
<reference evidence="11" key="1">
    <citation type="submission" date="2025-08" db="UniProtKB">
        <authorList>
            <consortium name="RefSeq"/>
        </authorList>
    </citation>
    <scope>IDENTIFICATION</scope>
    <source>
        <strain evidence="11">15085-1641.00</strain>
        <tissue evidence="11">Whole body</tissue>
    </source>
</reference>
<evidence type="ECO:0000313" key="10">
    <source>
        <dbReference type="Proteomes" id="UP000504633"/>
    </source>
</evidence>
<keyword evidence="5" id="KW-0443">Lipid metabolism</keyword>
<evidence type="ECO:0000313" key="11">
    <source>
        <dbReference type="RefSeq" id="XP_023172903.2"/>
    </source>
</evidence>
<dbReference type="PANTHER" id="PTHR11005">
    <property type="entry name" value="LYSOSOMAL ACID LIPASE-RELATED"/>
    <property type="match status" value="1"/>
</dbReference>
<dbReference type="InterPro" id="IPR029058">
    <property type="entry name" value="AB_hydrolase_fold"/>
</dbReference>
<evidence type="ECO:0000256" key="2">
    <source>
        <dbReference type="ARBA" id="ARBA00022729"/>
    </source>
</evidence>
<evidence type="ECO:0000256" key="6">
    <source>
        <dbReference type="ARBA" id="ARBA00023180"/>
    </source>
</evidence>
<dbReference type="Proteomes" id="UP000504633">
    <property type="component" value="Unplaced"/>
</dbReference>
<feature type="signal peptide" evidence="8">
    <location>
        <begin position="1"/>
        <end position="17"/>
    </location>
</feature>
<dbReference type="RefSeq" id="XP_023172903.2">
    <property type="nucleotide sequence ID" value="XM_023317135.2"/>
</dbReference>
<dbReference type="Pfam" id="PF04083">
    <property type="entry name" value="Abhydro_lipase"/>
    <property type="match status" value="1"/>
</dbReference>
<proteinExistence type="inferred from homology"/>
<gene>
    <name evidence="11" type="primary">LOC111600828</name>
</gene>
<keyword evidence="6" id="KW-0325">Glycoprotein</keyword>
<keyword evidence="10" id="KW-1185">Reference proteome</keyword>
<evidence type="ECO:0000256" key="3">
    <source>
        <dbReference type="ARBA" id="ARBA00022801"/>
    </source>
</evidence>
<feature type="region of interest" description="Disordered" evidence="7">
    <location>
        <begin position="172"/>
        <end position="215"/>
    </location>
</feature>
<comment type="similarity">
    <text evidence="1">Belongs to the AB hydrolase superfamily. Lipase family.</text>
</comment>
<dbReference type="GO" id="GO:0016787">
    <property type="term" value="F:hydrolase activity"/>
    <property type="evidence" value="ECO:0007669"/>
    <property type="project" value="UniProtKB-KW"/>
</dbReference>
<dbReference type="OrthoDB" id="9974421at2759"/>
<feature type="domain" description="Partial AB-hydrolase lipase" evidence="9">
    <location>
        <begin position="349"/>
        <end position="401"/>
    </location>
</feature>